<reference evidence="11" key="1">
    <citation type="submission" date="2018-02" db="EMBL/GenBank/DDBJ databases">
        <authorList>
            <person name="Cohen D.B."/>
            <person name="Kent A.D."/>
        </authorList>
    </citation>
    <scope>NUCLEOTIDE SEQUENCE</scope>
</reference>
<evidence type="ECO:0000256" key="6">
    <source>
        <dbReference type="ARBA" id="ARBA00022989"/>
    </source>
</evidence>
<keyword evidence="4" id="KW-0732">Signal</keyword>
<evidence type="ECO:0000256" key="5">
    <source>
        <dbReference type="ARBA" id="ARBA00022737"/>
    </source>
</evidence>
<dbReference type="FunFam" id="3.80.10.10:FF:000095">
    <property type="entry name" value="LRR receptor-like serine/threonine-protein kinase GSO1"/>
    <property type="match status" value="1"/>
</dbReference>
<dbReference type="PRINTS" id="PR00019">
    <property type="entry name" value="LEURICHRPT"/>
</dbReference>
<organism evidence="11">
    <name type="scientific">Fagus sylvatica</name>
    <name type="common">Beechnut</name>
    <dbReference type="NCBI Taxonomy" id="28930"/>
    <lineage>
        <taxon>Eukaryota</taxon>
        <taxon>Viridiplantae</taxon>
        <taxon>Streptophyta</taxon>
        <taxon>Embryophyta</taxon>
        <taxon>Tracheophyta</taxon>
        <taxon>Spermatophyta</taxon>
        <taxon>Magnoliopsida</taxon>
        <taxon>eudicotyledons</taxon>
        <taxon>Gunneridae</taxon>
        <taxon>Pentapetalae</taxon>
        <taxon>rosids</taxon>
        <taxon>fabids</taxon>
        <taxon>Fagales</taxon>
        <taxon>Fagaceae</taxon>
        <taxon>Fagus</taxon>
    </lineage>
</organism>
<dbReference type="PANTHER" id="PTHR48065:SF5">
    <property type="entry name" value="RECEPTOR-LIKE PROTEIN CF-9 HOMOLOG"/>
    <property type="match status" value="1"/>
</dbReference>
<dbReference type="Pfam" id="PF23598">
    <property type="entry name" value="LRR_14"/>
    <property type="match status" value="1"/>
</dbReference>
<dbReference type="InterPro" id="IPR032675">
    <property type="entry name" value="LRR_dom_sf"/>
</dbReference>
<name>A0A2N9EGB6_FAGSY</name>
<proteinExistence type="predicted"/>
<keyword evidence="8" id="KW-0325">Glycoprotein</keyword>
<evidence type="ECO:0000256" key="7">
    <source>
        <dbReference type="ARBA" id="ARBA00023136"/>
    </source>
</evidence>
<evidence type="ECO:0000256" key="8">
    <source>
        <dbReference type="ARBA" id="ARBA00023180"/>
    </source>
</evidence>
<evidence type="ECO:0000256" key="3">
    <source>
        <dbReference type="ARBA" id="ARBA00022692"/>
    </source>
</evidence>
<keyword evidence="5" id="KW-0677">Repeat</keyword>
<protein>
    <recommendedName>
        <fullName evidence="10">Disease resistance R13L4/SHOC-2-like LRR domain-containing protein</fullName>
    </recommendedName>
</protein>
<keyword evidence="6 9" id="KW-1133">Transmembrane helix</keyword>
<feature type="transmembrane region" description="Helical" evidence="9">
    <location>
        <begin position="575"/>
        <end position="600"/>
    </location>
</feature>
<evidence type="ECO:0000256" key="2">
    <source>
        <dbReference type="ARBA" id="ARBA00022614"/>
    </source>
</evidence>
<dbReference type="EMBL" id="OIVN01000071">
    <property type="protein sequence ID" value="SPC73720.1"/>
    <property type="molecule type" value="Genomic_DNA"/>
</dbReference>
<dbReference type="InterPro" id="IPR003591">
    <property type="entry name" value="Leu-rich_rpt_typical-subtyp"/>
</dbReference>
<evidence type="ECO:0000259" key="10">
    <source>
        <dbReference type="Pfam" id="PF23598"/>
    </source>
</evidence>
<dbReference type="InterPro" id="IPR001611">
    <property type="entry name" value="Leu-rich_rpt"/>
</dbReference>
<keyword evidence="7 9" id="KW-0472">Membrane</keyword>
<evidence type="ECO:0000256" key="4">
    <source>
        <dbReference type="ARBA" id="ARBA00022729"/>
    </source>
</evidence>
<dbReference type="InterPro" id="IPR055414">
    <property type="entry name" value="LRR_R13L4/SHOC2-like"/>
</dbReference>
<dbReference type="PANTHER" id="PTHR48065">
    <property type="entry name" value="OS10G0469600 PROTEIN"/>
    <property type="match status" value="1"/>
</dbReference>
<gene>
    <name evidence="11" type="ORF">FSB_LOCUS1602</name>
</gene>
<evidence type="ECO:0000313" key="11">
    <source>
        <dbReference type="EMBL" id="SPC73720.1"/>
    </source>
</evidence>
<feature type="domain" description="Disease resistance R13L4/SHOC-2-like LRR" evidence="10">
    <location>
        <begin position="150"/>
        <end position="262"/>
    </location>
</feature>
<dbReference type="FunFam" id="3.80.10.10:FF:000041">
    <property type="entry name" value="LRR receptor-like serine/threonine-protein kinase ERECTA"/>
    <property type="match status" value="1"/>
</dbReference>
<comment type="subcellular location">
    <subcellularLocation>
        <location evidence="1">Membrane</location>
        <topology evidence="1">Single-pass membrane protein</topology>
    </subcellularLocation>
</comment>
<dbReference type="AlphaFoldDB" id="A0A2N9EGB6"/>
<dbReference type="Pfam" id="PF00560">
    <property type="entry name" value="LRR_1"/>
    <property type="match status" value="4"/>
</dbReference>
<evidence type="ECO:0000256" key="9">
    <source>
        <dbReference type="SAM" id="Phobius"/>
    </source>
</evidence>
<accession>A0A2N9EGB6</accession>
<dbReference type="SMART" id="SM00369">
    <property type="entry name" value="LRR_TYP"/>
    <property type="match status" value="4"/>
</dbReference>
<dbReference type="Gene3D" id="3.80.10.10">
    <property type="entry name" value="Ribonuclease Inhibitor"/>
    <property type="match status" value="4"/>
</dbReference>
<keyword evidence="2" id="KW-0433">Leucine-rich repeat</keyword>
<sequence length="632" mass="70429">MLLHIVIILIQRWRIGRRALIAVHGMGSRVIGFGWFAGLKHLNLSNSVFSGQVPIDLSHLSQLASLDLSGNSVSLQTSVVKRLFQNLTKLREHHLYFVNMSSVSLTSFMNLSSSLTSLTLEGCELCGRLPDTIFHLPNLLKLGLFGELPKSIGNLRFLRYLGLDRCNISGPIPASLGNLTQLTALDFSYKHFIGEIPSSLSNLKELSYLDLSYNNFSGSIPASLGNLTKVTEFYLYSNNFTGQIPSSLSNLKDLTIIDFSYNSFGERLPWQNLWYLDLRANLLQGNLSSVLEINMRMNSFQGTIPETLAKCTELKGIVFNGNQLEGLLPPSLVNCTELEVLDLGNNKINDSFPYWLEALLELHILVLRSNRFHGPIGNHKTRGMFFSKLQILDLSHNEFSGRLPVHYFGNMKAMMSNDEGKQGLQYLGEHYLTRYVTGGEIDYPYTVGVTVKGFETQPFGISTIFTTIDLSSHIPPLLANLSSLESLDLSSNRLMGEIPMQLTSLTFLAVLNLSQNQLTGPIPQGKQFDTFQNDSYYGNLGLCGPPLSIKCSKDASQPSPSIFQEANDSMFASGFGWKAVLMGYGCGFGFGLAVGYVFWFKTEKPQWLVRLFDGGNGKTSWPNNQRPRRRRS</sequence>
<evidence type="ECO:0000256" key="1">
    <source>
        <dbReference type="ARBA" id="ARBA00004167"/>
    </source>
</evidence>
<keyword evidence="3 9" id="KW-0812">Transmembrane</keyword>
<dbReference type="GO" id="GO:0016020">
    <property type="term" value="C:membrane"/>
    <property type="evidence" value="ECO:0007669"/>
    <property type="project" value="UniProtKB-SubCell"/>
</dbReference>
<dbReference type="SUPFAM" id="SSF52058">
    <property type="entry name" value="L domain-like"/>
    <property type="match status" value="1"/>
</dbReference>